<organism evidence="4 5">
    <name type="scientific">Paramaledivibacter caminithermalis (strain DSM 15212 / CIP 107654 / DViRD3)</name>
    <name type="common">Clostridium caminithermale</name>
    <dbReference type="NCBI Taxonomy" id="1121301"/>
    <lineage>
        <taxon>Bacteria</taxon>
        <taxon>Bacillati</taxon>
        <taxon>Bacillota</taxon>
        <taxon>Clostridia</taxon>
        <taxon>Peptostreptococcales</taxon>
        <taxon>Caminicellaceae</taxon>
        <taxon>Paramaledivibacter</taxon>
    </lineage>
</organism>
<dbReference type="RefSeq" id="WP_073148200.1">
    <property type="nucleotide sequence ID" value="NZ_FRAG01000011.1"/>
</dbReference>
<keyword evidence="5" id="KW-1185">Reference proteome</keyword>
<dbReference type="SUPFAM" id="SSF103481">
    <property type="entry name" value="Multidrug resistance efflux transporter EmrE"/>
    <property type="match status" value="2"/>
</dbReference>
<keyword evidence="2" id="KW-1133">Transmembrane helix</keyword>
<feature type="transmembrane region" description="Helical" evidence="2">
    <location>
        <begin position="154"/>
        <end position="173"/>
    </location>
</feature>
<feature type="domain" description="EamA" evidence="3">
    <location>
        <begin position="8"/>
        <end position="143"/>
    </location>
</feature>
<feature type="transmembrane region" description="Helical" evidence="2">
    <location>
        <begin position="273"/>
        <end position="290"/>
    </location>
</feature>
<feature type="transmembrane region" description="Helical" evidence="2">
    <location>
        <begin position="98"/>
        <end position="120"/>
    </location>
</feature>
<dbReference type="OrthoDB" id="6707571at2"/>
<feature type="transmembrane region" description="Helical" evidence="2">
    <location>
        <begin position="248"/>
        <end position="267"/>
    </location>
</feature>
<comment type="similarity">
    <text evidence="1">Belongs to the EamA transporter family.</text>
</comment>
<dbReference type="PANTHER" id="PTHR22911">
    <property type="entry name" value="ACYL-MALONYL CONDENSING ENZYME-RELATED"/>
    <property type="match status" value="1"/>
</dbReference>
<name>A0A1M6MNE6_PARC5</name>
<feature type="transmembrane region" description="Helical" evidence="2">
    <location>
        <begin position="215"/>
        <end position="236"/>
    </location>
</feature>
<feature type="transmembrane region" description="Helical" evidence="2">
    <location>
        <begin position="185"/>
        <end position="203"/>
    </location>
</feature>
<dbReference type="PANTHER" id="PTHR22911:SF79">
    <property type="entry name" value="MOBA-LIKE NTP TRANSFERASE DOMAIN-CONTAINING PROTEIN"/>
    <property type="match status" value="1"/>
</dbReference>
<sequence>MGLSKSAKGVIMILLAGCLWGTVGSIVKILNSYNISSQAIVFWRVFLAFIILYSYIYITNKDLLKIDKKGILYAALMGLICQSVFNTLYFTAIEKTTISTAVILLYTSPIFIIIISKILYKESFTKYKALSLITCVIGCFLTVTGGNFKALEFNITGILCGIGAGFTYSLYTIFSKGTLEKYNQWTMTIYMLGFGSLFILFISKPSDIFFIDYNLKVSSIFFCIAILTTIMPYTLYSTGLSYGVESSKAGIIATIEVVMAVTMSFLFFNETIIGWKLLGVFMVLLSVLIIRFDKIRSQPNGDLDCS</sequence>
<protein>
    <submittedName>
        <fullName evidence="4">Permease of the drug/metabolite transporter (DMT) superfamily</fullName>
    </submittedName>
</protein>
<dbReference type="Proteomes" id="UP000184465">
    <property type="component" value="Unassembled WGS sequence"/>
</dbReference>
<keyword evidence="2" id="KW-0812">Transmembrane</keyword>
<dbReference type="AlphaFoldDB" id="A0A1M6MNE6"/>
<gene>
    <name evidence="4" type="ORF">SAMN02745912_01338</name>
</gene>
<feature type="transmembrane region" description="Helical" evidence="2">
    <location>
        <begin position="127"/>
        <end position="148"/>
    </location>
</feature>
<proteinExistence type="inferred from homology"/>
<dbReference type="STRING" id="1121301.SAMN02745912_01338"/>
<dbReference type="InterPro" id="IPR000620">
    <property type="entry name" value="EamA_dom"/>
</dbReference>
<dbReference type="EMBL" id="FRAG01000011">
    <property type="protein sequence ID" value="SHJ84959.1"/>
    <property type="molecule type" value="Genomic_DNA"/>
</dbReference>
<feature type="domain" description="EamA" evidence="3">
    <location>
        <begin position="156"/>
        <end position="291"/>
    </location>
</feature>
<reference evidence="4 5" key="1">
    <citation type="submission" date="2016-11" db="EMBL/GenBank/DDBJ databases">
        <authorList>
            <person name="Jaros S."/>
            <person name="Januszkiewicz K."/>
            <person name="Wedrychowicz H."/>
        </authorList>
    </citation>
    <scope>NUCLEOTIDE SEQUENCE [LARGE SCALE GENOMIC DNA]</scope>
    <source>
        <strain evidence="4 5">DSM 15212</strain>
    </source>
</reference>
<evidence type="ECO:0000259" key="3">
    <source>
        <dbReference type="Pfam" id="PF00892"/>
    </source>
</evidence>
<accession>A0A1M6MNE6</accession>
<dbReference type="GO" id="GO:0016020">
    <property type="term" value="C:membrane"/>
    <property type="evidence" value="ECO:0007669"/>
    <property type="project" value="InterPro"/>
</dbReference>
<evidence type="ECO:0000256" key="1">
    <source>
        <dbReference type="ARBA" id="ARBA00007362"/>
    </source>
</evidence>
<feature type="transmembrane region" description="Helical" evidence="2">
    <location>
        <begin position="41"/>
        <end position="58"/>
    </location>
</feature>
<evidence type="ECO:0000256" key="2">
    <source>
        <dbReference type="SAM" id="Phobius"/>
    </source>
</evidence>
<feature type="transmembrane region" description="Helical" evidence="2">
    <location>
        <begin position="70"/>
        <end position="92"/>
    </location>
</feature>
<keyword evidence="2" id="KW-0472">Membrane</keyword>
<evidence type="ECO:0000313" key="5">
    <source>
        <dbReference type="Proteomes" id="UP000184465"/>
    </source>
</evidence>
<dbReference type="Pfam" id="PF00892">
    <property type="entry name" value="EamA"/>
    <property type="match status" value="2"/>
</dbReference>
<dbReference type="InterPro" id="IPR037185">
    <property type="entry name" value="EmrE-like"/>
</dbReference>
<evidence type="ECO:0000313" key="4">
    <source>
        <dbReference type="EMBL" id="SHJ84959.1"/>
    </source>
</evidence>